<evidence type="ECO:0000313" key="3">
    <source>
        <dbReference type="Proteomes" id="UP000028007"/>
    </source>
</evidence>
<protein>
    <submittedName>
        <fullName evidence="2">Uncharacterized protein</fullName>
    </submittedName>
</protein>
<dbReference type="Proteomes" id="UP000028007">
    <property type="component" value="Unassembled WGS sequence"/>
</dbReference>
<feature type="transmembrane region" description="Helical" evidence="1">
    <location>
        <begin position="29"/>
        <end position="45"/>
    </location>
</feature>
<feature type="transmembrane region" description="Helical" evidence="1">
    <location>
        <begin position="7"/>
        <end position="23"/>
    </location>
</feature>
<gene>
    <name evidence="2" type="ORF">N180_19735</name>
</gene>
<organism evidence="2 3">
    <name type="scientific">Pedobacter antarcticus 4BY</name>
    <dbReference type="NCBI Taxonomy" id="1358423"/>
    <lineage>
        <taxon>Bacteria</taxon>
        <taxon>Pseudomonadati</taxon>
        <taxon>Bacteroidota</taxon>
        <taxon>Sphingobacteriia</taxon>
        <taxon>Sphingobacteriales</taxon>
        <taxon>Sphingobacteriaceae</taxon>
        <taxon>Pedobacter</taxon>
    </lineage>
</organism>
<comment type="caution">
    <text evidence="2">The sequence shown here is derived from an EMBL/GenBank/DDBJ whole genome shotgun (WGS) entry which is preliminary data.</text>
</comment>
<sequence length="167" mass="19739">MYTKYQFVFILINFLNLIMSFVLYQPITLIVSTVLLVLILMAFVFRKRLFQPSRKPDYKYLMEKEILTSYDSQDEPDYNKSIEERAYNRKLNERKIYSLKSLDIETKALLIKNNIETVGELKFSSLDFLLDVGHDDSIDQQKLNSFYACKNFISACQYKKGKSHLDL</sequence>
<keyword evidence="1" id="KW-1133">Transmembrane helix</keyword>
<accession>A0A081PDM6</accession>
<evidence type="ECO:0000256" key="1">
    <source>
        <dbReference type="SAM" id="Phobius"/>
    </source>
</evidence>
<proteinExistence type="predicted"/>
<evidence type="ECO:0000313" key="2">
    <source>
        <dbReference type="EMBL" id="KEQ28799.1"/>
    </source>
</evidence>
<dbReference type="EMBL" id="JNFF01000105">
    <property type="protein sequence ID" value="KEQ28799.1"/>
    <property type="molecule type" value="Genomic_DNA"/>
</dbReference>
<reference evidence="2 3" key="1">
    <citation type="journal article" date="1992" name="Int. J. Syst. Bacteriol.">
        <title>Sphingobacterium antarcticus sp. nov. a Psychrotrophic Bacterium from the Soils of Schirmacher Oasis, Antarctica.</title>
        <authorList>
            <person name="Shivaji S."/>
            <person name="Ray M.K."/>
            <person name="Rao N.S."/>
            <person name="Saiserr L."/>
            <person name="Jagannadham M.V."/>
            <person name="Kumar G.S."/>
            <person name="Reddy G."/>
            <person name="Bhargava P.M."/>
        </authorList>
    </citation>
    <scope>NUCLEOTIDE SEQUENCE [LARGE SCALE GENOMIC DNA]</scope>
    <source>
        <strain evidence="2 3">4BY</strain>
    </source>
</reference>
<keyword evidence="3" id="KW-1185">Reference proteome</keyword>
<name>A0A081PDM6_9SPHI</name>
<keyword evidence="1" id="KW-0812">Transmembrane</keyword>
<keyword evidence="1" id="KW-0472">Membrane</keyword>
<dbReference type="AlphaFoldDB" id="A0A081PDM6"/>